<evidence type="ECO:0000313" key="2">
    <source>
        <dbReference type="Proteomes" id="UP000304148"/>
    </source>
</evidence>
<evidence type="ECO:0008006" key="3">
    <source>
        <dbReference type="Google" id="ProtNLM"/>
    </source>
</evidence>
<reference evidence="2" key="1">
    <citation type="submission" date="2018-08" db="EMBL/GenBank/DDBJ databases">
        <authorList>
            <person name="Chevrot R."/>
        </authorList>
    </citation>
    <scope>NUCLEOTIDE SEQUENCE [LARGE SCALE GENOMIC DNA]</scope>
</reference>
<dbReference type="AlphaFoldDB" id="A0A383R9X0"/>
<dbReference type="Pfam" id="PF10978">
    <property type="entry name" value="DUF2785"/>
    <property type="match status" value="1"/>
</dbReference>
<evidence type="ECO:0000313" key="1">
    <source>
        <dbReference type="EMBL" id="SYX83441.1"/>
    </source>
</evidence>
<protein>
    <recommendedName>
        <fullName evidence="3">DUF2785 domain-containing protein</fullName>
    </recommendedName>
</protein>
<organism evidence="1 2">
    <name type="scientific">Paenibacillus alvei</name>
    <name type="common">Bacillus alvei</name>
    <dbReference type="NCBI Taxonomy" id="44250"/>
    <lineage>
        <taxon>Bacteria</taxon>
        <taxon>Bacillati</taxon>
        <taxon>Bacillota</taxon>
        <taxon>Bacilli</taxon>
        <taxon>Bacillales</taxon>
        <taxon>Paenibacillaceae</taxon>
        <taxon>Paenibacillus</taxon>
    </lineage>
</organism>
<dbReference type="Proteomes" id="UP000304148">
    <property type="component" value="Chromosome"/>
</dbReference>
<dbReference type="InterPro" id="IPR021247">
    <property type="entry name" value="DUF2785"/>
</dbReference>
<dbReference type="EMBL" id="LS992241">
    <property type="protein sequence ID" value="SYX83441.1"/>
    <property type="molecule type" value="Genomic_DNA"/>
</dbReference>
<accession>A0A383R9X0</accession>
<sequence>MDKQQLHSIVEHQYKPPTEIEQYEAVQQVVSLLGSTDPELRDDLAYGILFEWLITQKILTAGQLTELLHQTLSDQMLFKGIGTDENDSVFLRTFSALLLALLLKRDEQQPYISKPLYEHIAKRVVDYCMQENDYRDYVEVKGWAHAPAHIADVMAACVRSPHIDPEECRKLLGAIEHMLLHANHILRAQEDERMATAVVSMLELNKLSFTSYCAWLMQVELPNEDKEIFRCRRINVKNFARSVWMRAAMRDLIDPTTEWHNWYNIEKKLNPVFNRDI</sequence>
<proteinExistence type="predicted"/>
<dbReference type="RefSeq" id="WP_138185533.1">
    <property type="nucleotide sequence ID" value="NZ_LS992241.1"/>
</dbReference>
<gene>
    <name evidence="1" type="ORF">PBLR_11863</name>
</gene>
<name>A0A383R9X0_PAEAL</name>